<evidence type="ECO:0000256" key="1">
    <source>
        <dbReference type="SAM" id="MobiDB-lite"/>
    </source>
</evidence>
<sequence>MDATSVGVVESSMQVQQPGPAPAGVPTTTSKLNLEEIDHIFETPGANPVKLSVKIADAKHAQYKLDRQAEQ</sequence>
<reference evidence="2 3" key="1">
    <citation type="submission" date="2015-05" db="EMBL/GenBank/DDBJ databases">
        <authorList>
            <person name="Wang D.B."/>
            <person name="Wang M."/>
        </authorList>
    </citation>
    <scope>NUCLEOTIDE SEQUENCE [LARGE SCALE GENOMIC DNA]</scope>
    <source>
        <strain evidence="2">VL1</strain>
    </source>
</reference>
<feature type="region of interest" description="Disordered" evidence="1">
    <location>
        <begin position="1"/>
        <end position="28"/>
    </location>
</feature>
<dbReference type="Proteomes" id="UP000044602">
    <property type="component" value="Unassembled WGS sequence"/>
</dbReference>
<evidence type="ECO:0000313" key="2">
    <source>
        <dbReference type="EMBL" id="CRK28037.1"/>
    </source>
</evidence>
<keyword evidence="3" id="KW-1185">Reference proteome</keyword>
<feature type="compositionally biased region" description="Low complexity" evidence="1">
    <location>
        <begin position="14"/>
        <end position="28"/>
    </location>
</feature>
<gene>
    <name evidence="2" type="ORF">BN1708_018328</name>
</gene>
<protein>
    <submittedName>
        <fullName evidence="2">Uncharacterized protein</fullName>
    </submittedName>
</protein>
<dbReference type="AlphaFoldDB" id="A0A0G4M188"/>
<accession>A0A0G4M188</accession>
<organism evidence="2 3">
    <name type="scientific">Verticillium longisporum</name>
    <name type="common">Verticillium dahliae var. longisporum</name>
    <dbReference type="NCBI Taxonomy" id="100787"/>
    <lineage>
        <taxon>Eukaryota</taxon>
        <taxon>Fungi</taxon>
        <taxon>Dikarya</taxon>
        <taxon>Ascomycota</taxon>
        <taxon>Pezizomycotina</taxon>
        <taxon>Sordariomycetes</taxon>
        <taxon>Hypocreomycetidae</taxon>
        <taxon>Glomerellales</taxon>
        <taxon>Plectosphaerellaceae</taxon>
        <taxon>Verticillium</taxon>
    </lineage>
</organism>
<feature type="non-terminal residue" evidence="2">
    <location>
        <position position="71"/>
    </location>
</feature>
<dbReference type="EMBL" id="CVQH01020609">
    <property type="protein sequence ID" value="CRK28037.1"/>
    <property type="molecule type" value="Genomic_DNA"/>
</dbReference>
<proteinExistence type="predicted"/>
<evidence type="ECO:0000313" key="3">
    <source>
        <dbReference type="Proteomes" id="UP000044602"/>
    </source>
</evidence>
<name>A0A0G4M188_VERLO</name>